<sequence length="401" mass="46225">MPKLHEIVEKLFQSEEYSQVVTLMEYHENELNKHEDHEIQCMFYTHLVQSYVRINEHVKAAIYSKRTIPKLLISCKYQGAAQKSLQACMVFCHAEVCAKVAEFEDALHYFGVAYDLWTEISSSAPMAQASHISHIKRHQAAILTRQNSIINAKSISEHGHVTVVVRAACLRRHQEAIDLLSEAIDLDPMNESAVSTLIANTRDLGFQFGQLKHWKSAEENLKRSVEISQRNENMRGKQKSMVDVARSLMFLGKFCLEEYHQRTESFLDKHESENCLEKAERHILGAISSVRSEEVNIYLLHCSLCLDLAVQHYFLGKFNKALVFLGLHLDMHSACQNNDWKFEKVLHAKHNFLTPLLDSWQKVRDGMTQGQYLTANKIEQIIESESSLKAMFQKHLESRHM</sequence>
<accession>A0A7S3PZU2</accession>
<organism evidence="1">
    <name type="scientific">Chaetoceros debilis</name>
    <dbReference type="NCBI Taxonomy" id="122233"/>
    <lineage>
        <taxon>Eukaryota</taxon>
        <taxon>Sar</taxon>
        <taxon>Stramenopiles</taxon>
        <taxon>Ochrophyta</taxon>
        <taxon>Bacillariophyta</taxon>
        <taxon>Coscinodiscophyceae</taxon>
        <taxon>Chaetocerotophycidae</taxon>
        <taxon>Chaetocerotales</taxon>
        <taxon>Chaetocerotaceae</taxon>
        <taxon>Chaetoceros</taxon>
    </lineage>
</organism>
<proteinExistence type="predicted"/>
<evidence type="ECO:0000313" key="1">
    <source>
        <dbReference type="EMBL" id="CAE0460826.1"/>
    </source>
</evidence>
<protein>
    <recommendedName>
        <fullName evidence="2">Tetratricopeptide repeat protein</fullName>
    </recommendedName>
</protein>
<dbReference type="Gene3D" id="1.25.40.10">
    <property type="entry name" value="Tetratricopeptide repeat domain"/>
    <property type="match status" value="1"/>
</dbReference>
<gene>
    <name evidence="1" type="ORF">CDEB00056_LOCUS5667</name>
</gene>
<dbReference type="EMBL" id="HBIO01007550">
    <property type="protein sequence ID" value="CAE0460826.1"/>
    <property type="molecule type" value="Transcribed_RNA"/>
</dbReference>
<dbReference type="InterPro" id="IPR011990">
    <property type="entry name" value="TPR-like_helical_dom_sf"/>
</dbReference>
<dbReference type="SUPFAM" id="SSF48452">
    <property type="entry name" value="TPR-like"/>
    <property type="match status" value="1"/>
</dbReference>
<reference evidence="1" key="1">
    <citation type="submission" date="2021-01" db="EMBL/GenBank/DDBJ databases">
        <authorList>
            <person name="Corre E."/>
            <person name="Pelletier E."/>
            <person name="Niang G."/>
            <person name="Scheremetjew M."/>
            <person name="Finn R."/>
            <person name="Kale V."/>
            <person name="Holt S."/>
            <person name="Cochrane G."/>
            <person name="Meng A."/>
            <person name="Brown T."/>
            <person name="Cohen L."/>
        </authorList>
    </citation>
    <scope>NUCLEOTIDE SEQUENCE</scope>
    <source>
        <strain evidence="1">MM31A-1</strain>
    </source>
</reference>
<evidence type="ECO:0008006" key="2">
    <source>
        <dbReference type="Google" id="ProtNLM"/>
    </source>
</evidence>
<name>A0A7S3PZU2_9STRA</name>
<dbReference type="AlphaFoldDB" id="A0A7S3PZU2"/>